<evidence type="ECO:0000313" key="9">
    <source>
        <dbReference type="Proteomes" id="UP000053958"/>
    </source>
</evidence>
<keyword evidence="2 7" id="KW-0479">Metal-binding</keyword>
<feature type="active site" description="Proton donor" evidence="6">
    <location>
        <position position="105"/>
    </location>
</feature>
<feature type="binding site" evidence="7">
    <location>
        <position position="264"/>
    </location>
    <ligand>
        <name>Mg(2+)</name>
        <dbReference type="ChEBI" id="CHEBI:18420"/>
        <label>1</label>
        <note>catalytic</note>
    </ligand>
</feature>
<comment type="function">
    <text evidence="6">Is involved in the catabolism of quinate. Allows the utilization of quinate as carbon source via the beta-ketoadipate pathway.</text>
</comment>
<feature type="site" description="Transition state stabilizer" evidence="6">
    <location>
        <position position="23"/>
    </location>
</feature>
<protein>
    <recommendedName>
        <fullName evidence="6">Catabolic 3-dehydroquinase</fullName>
        <shortName evidence="6">cDHQase</shortName>
        <ecNumber evidence="6">4.2.1.10</ecNumber>
    </recommendedName>
    <alternativeName>
        <fullName evidence="6">3-dehydroquinate dehydratase</fullName>
    </alternativeName>
</protein>
<dbReference type="NCBIfam" id="NF003804">
    <property type="entry name" value="PRK05395.1-1"/>
    <property type="match status" value="1"/>
</dbReference>
<dbReference type="SUPFAM" id="SSF52304">
    <property type="entry name" value="Type II 3-dehydroquinate dehydratase"/>
    <property type="match status" value="1"/>
</dbReference>
<organism evidence="8 9">
    <name type="scientific">Rasamsonia emersonii (strain ATCC 16479 / CBS 393.64 / IMI 116815)</name>
    <dbReference type="NCBI Taxonomy" id="1408163"/>
    <lineage>
        <taxon>Eukaryota</taxon>
        <taxon>Fungi</taxon>
        <taxon>Dikarya</taxon>
        <taxon>Ascomycota</taxon>
        <taxon>Pezizomycotina</taxon>
        <taxon>Eurotiomycetes</taxon>
        <taxon>Eurotiomycetidae</taxon>
        <taxon>Eurotiales</taxon>
        <taxon>Trichocomaceae</taxon>
        <taxon>Rasamsonia</taxon>
    </lineage>
</organism>
<proteinExistence type="inferred from homology"/>
<keyword evidence="9" id="KW-1185">Reference proteome</keyword>
<dbReference type="InterPro" id="IPR018509">
    <property type="entry name" value="DHquinase_II_CS"/>
</dbReference>
<dbReference type="GO" id="GO:0008934">
    <property type="term" value="F:inositol monophosphate 1-phosphatase activity"/>
    <property type="evidence" value="ECO:0007669"/>
    <property type="project" value="InterPro"/>
</dbReference>
<comment type="pathway">
    <text evidence="6">Aromatic compound metabolism; 3,4-dihydroxybenzoate biosynthesis; 3,4-dihydroxybenzoate from 3-dehydroquinate: step 1/2.</text>
</comment>
<comment type="catalytic activity">
    <reaction evidence="6">
        <text>3-dehydroquinate = 3-dehydroshikimate + H2O</text>
        <dbReference type="Rhea" id="RHEA:21096"/>
        <dbReference type="ChEBI" id="CHEBI:15377"/>
        <dbReference type="ChEBI" id="CHEBI:16630"/>
        <dbReference type="ChEBI" id="CHEBI:32364"/>
        <dbReference type="EC" id="4.2.1.10"/>
    </reaction>
</comment>
<dbReference type="InterPro" id="IPR001874">
    <property type="entry name" value="DHquinase_II"/>
</dbReference>
<feature type="binding site" evidence="7">
    <location>
        <position position="242"/>
    </location>
    <ligand>
        <name>Mg(2+)</name>
        <dbReference type="ChEBI" id="CHEBI:18420"/>
        <label>1</label>
        <note>catalytic</note>
    </ligand>
</feature>
<feature type="binding site" evidence="6">
    <location>
        <position position="92"/>
    </location>
    <ligand>
        <name>substrate</name>
    </ligand>
</feature>
<feature type="binding site" evidence="6">
    <location>
        <position position="79"/>
    </location>
    <ligand>
        <name>substrate</name>
    </ligand>
</feature>
<evidence type="ECO:0000313" key="8">
    <source>
        <dbReference type="EMBL" id="KKA19392.1"/>
    </source>
</evidence>
<evidence type="ECO:0000256" key="2">
    <source>
        <dbReference type="ARBA" id="ARBA00022723"/>
    </source>
</evidence>
<dbReference type="InterPro" id="IPR036441">
    <property type="entry name" value="DHquinase_II_sf"/>
</dbReference>
<dbReference type="Pfam" id="PF01220">
    <property type="entry name" value="DHquinase_II"/>
    <property type="match status" value="1"/>
</dbReference>
<evidence type="ECO:0000256" key="5">
    <source>
        <dbReference type="ARBA" id="ARBA00023239"/>
    </source>
</evidence>
<dbReference type="UniPathway" id="UPA00088">
    <property type="reaction ID" value="UER00178"/>
</dbReference>
<evidence type="ECO:0000256" key="1">
    <source>
        <dbReference type="ARBA" id="ARBA00009759"/>
    </source>
</evidence>
<dbReference type="InterPro" id="IPR020583">
    <property type="entry name" value="Inositol_monoP_metal-BS"/>
</dbReference>
<dbReference type="FunFam" id="3.30.540.10:FF:000004">
    <property type="entry name" value="Inositol-1-monophosphatase"/>
    <property type="match status" value="1"/>
</dbReference>
<dbReference type="PROSITE" id="PS00629">
    <property type="entry name" value="IMP_1"/>
    <property type="match status" value="1"/>
</dbReference>
<dbReference type="HAMAP" id="MF_00169">
    <property type="entry name" value="AroQ"/>
    <property type="match status" value="1"/>
</dbReference>
<evidence type="ECO:0000256" key="6">
    <source>
        <dbReference type="HAMAP-Rule" id="MF_03136"/>
    </source>
</evidence>
<gene>
    <name evidence="6" type="primary">qutE</name>
    <name evidence="8" type="ORF">T310_6639</name>
</gene>
<dbReference type="Pfam" id="PF00459">
    <property type="entry name" value="Inositol_P"/>
    <property type="match status" value="1"/>
</dbReference>
<dbReference type="GeneID" id="25318936"/>
<dbReference type="RefSeq" id="XP_013326004.1">
    <property type="nucleotide sequence ID" value="XM_013470550.1"/>
</dbReference>
<dbReference type="NCBIfam" id="TIGR01088">
    <property type="entry name" value="aroQ"/>
    <property type="match status" value="1"/>
</dbReference>
<keyword evidence="3 7" id="KW-0460">Magnesium</keyword>
<feature type="binding site" evidence="6">
    <location>
        <begin position="106"/>
        <end position="107"/>
    </location>
    <ligand>
        <name>substrate</name>
    </ligand>
</feature>
<dbReference type="EC" id="4.2.1.10" evidence="6"/>
<dbReference type="GO" id="GO:0046872">
    <property type="term" value="F:metal ion binding"/>
    <property type="evidence" value="ECO:0007669"/>
    <property type="project" value="UniProtKB-KW"/>
</dbReference>
<dbReference type="PROSITE" id="PS01029">
    <property type="entry name" value="DEHYDROQUINASE_II"/>
    <property type="match status" value="1"/>
</dbReference>
<evidence type="ECO:0000256" key="4">
    <source>
        <dbReference type="ARBA" id="ARBA00022911"/>
    </source>
</evidence>
<comment type="similarity">
    <text evidence="1">Belongs to the inositol monophosphatase superfamily.</text>
</comment>
<dbReference type="AlphaFoldDB" id="A0A0F4YM75"/>
<dbReference type="CDD" id="cd00466">
    <property type="entry name" value="DHQase_II"/>
    <property type="match status" value="1"/>
</dbReference>
<feature type="binding site" evidence="7">
    <location>
        <position position="435"/>
    </location>
    <ligand>
        <name>Mg(2+)</name>
        <dbReference type="ChEBI" id="CHEBI:18420"/>
        <label>1</label>
        <note>catalytic</note>
    </ligand>
</feature>
<dbReference type="EMBL" id="LASV01000353">
    <property type="protein sequence ID" value="KKA19392.1"/>
    <property type="molecule type" value="Genomic_DNA"/>
</dbReference>
<dbReference type="PANTHER" id="PTHR20854:SF39">
    <property type="entry name" value="PROTEIN QUTG"/>
    <property type="match status" value="1"/>
</dbReference>
<dbReference type="Gene3D" id="3.40.50.9100">
    <property type="entry name" value="Dehydroquinase, class II"/>
    <property type="match status" value="1"/>
</dbReference>
<evidence type="ECO:0000256" key="3">
    <source>
        <dbReference type="ARBA" id="ARBA00022842"/>
    </source>
</evidence>
<feature type="binding site" evidence="6">
    <location>
        <position position="85"/>
    </location>
    <ligand>
        <name>substrate</name>
    </ligand>
</feature>
<dbReference type="Gene3D" id="3.30.540.10">
    <property type="entry name" value="Fructose-1,6-Bisphosphatase, subunit A, domain 1"/>
    <property type="match status" value="1"/>
</dbReference>
<evidence type="ECO:0000256" key="7">
    <source>
        <dbReference type="PIRSR" id="PIRSR600760-2"/>
    </source>
</evidence>
<dbReference type="PANTHER" id="PTHR20854">
    <property type="entry name" value="INOSITOL MONOPHOSPHATASE"/>
    <property type="match status" value="1"/>
</dbReference>
<dbReference type="InterPro" id="IPR033942">
    <property type="entry name" value="IMPase"/>
</dbReference>
<dbReference type="Gene3D" id="3.40.190.80">
    <property type="match status" value="1"/>
</dbReference>
<dbReference type="GO" id="GO:0003855">
    <property type="term" value="F:3-dehydroquinate dehydratase activity"/>
    <property type="evidence" value="ECO:0007669"/>
    <property type="project" value="UniProtKB-UniRule"/>
</dbReference>
<feature type="binding site" evidence="7">
    <location>
        <position position="267"/>
    </location>
    <ligand>
        <name>Mg(2+)</name>
        <dbReference type="ChEBI" id="CHEBI:18420"/>
        <label>1</label>
        <note>catalytic</note>
    </ligand>
</feature>
<dbReference type="NCBIfam" id="NF003807">
    <property type="entry name" value="PRK05395.1-4"/>
    <property type="match status" value="1"/>
</dbReference>
<feature type="active site" description="Proton acceptor" evidence="6">
    <location>
        <position position="28"/>
    </location>
</feature>
<dbReference type="OrthoDB" id="10254945at2759"/>
<dbReference type="NCBIfam" id="NF003806">
    <property type="entry name" value="PRK05395.1-3"/>
    <property type="match status" value="1"/>
</dbReference>
<dbReference type="GO" id="GO:0006020">
    <property type="term" value="P:inositol metabolic process"/>
    <property type="evidence" value="ECO:0007669"/>
    <property type="project" value="TreeGrafter"/>
</dbReference>
<dbReference type="NCBIfam" id="NF003805">
    <property type="entry name" value="PRK05395.1-2"/>
    <property type="match status" value="1"/>
</dbReference>
<name>A0A0F4YM75_RASE3</name>
<dbReference type="PRINTS" id="PR00377">
    <property type="entry name" value="IMPHPHTASES"/>
</dbReference>
<comment type="subunit">
    <text evidence="6">Homododecamer. Adopts a ring-like structure, composed of an arrangement of two hexameric rings stacked on top of one another.</text>
</comment>
<feature type="binding site" evidence="7">
    <location>
        <position position="266"/>
    </location>
    <ligand>
        <name>Mg(2+)</name>
        <dbReference type="ChEBI" id="CHEBI:18420"/>
        <label>1</label>
        <note>catalytic</note>
    </ligand>
</feature>
<reference evidence="8 9" key="1">
    <citation type="submission" date="2015-04" db="EMBL/GenBank/DDBJ databases">
        <authorList>
            <person name="Heijne W.H."/>
            <person name="Fedorova N.D."/>
            <person name="Nierman W.C."/>
            <person name="Vollebregt A.W."/>
            <person name="Zhao Z."/>
            <person name="Wu L."/>
            <person name="Kumar M."/>
            <person name="Stam H."/>
            <person name="van den Berg M.A."/>
            <person name="Pel H.J."/>
        </authorList>
    </citation>
    <scope>NUCLEOTIDE SEQUENCE [LARGE SCALE GENOMIC DNA]</scope>
    <source>
        <strain evidence="8 9">CBS 393.64</strain>
    </source>
</reference>
<dbReference type="GO" id="GO:0046279">
    <property type="term" value="P:3,4-dihydroxybenzoate biosynthetic process"/>
    <property type="evidence" value="ECO:0007669"/>
    <property type="project" value="UniProtKB-UniRule"/>
</dbReference>
<keyword evidence="5 6" id="KW-0456">Lyase</keyword>
<dbReference type="SUPFAM" id="SSF56655">
    <property type="entry name" value="Carbohydrate phosphatase"/>
    <property type="match status" value="1"/>
</dbReference>
<comment type="cofactor">
    <cofactor evidence="7">
        <name>Mg(2+)</name>
        <dbReference type="ChEBI" id="CHEBI:18420"/>
    </cofactor>
</comment>
<feature type="binding site" evidence="6">
    <location>
        <position position="116"/>
    </location>
    <ligand>
        <name>substrate</name>
    </ligand>
</feature>
<dbReference type="Proteomes" id="UP000053958">
    <property type="component" value="Unassembled WGS sequence"/>
</dbReference>
<comment type="similarity">
    <text evidence="6">Belongs to the type-II 3-dehydroquinase family.</text>
</comment>
<dbReference type="STRING" id="1408163.A0A0F4YM75"/>
<dbReference type="GO" id="GO:0007165">
    <property type="term" value="P:signal transduction"/>
    <property type="evidence" value="ECO:0007669"/>
    <property type="project" value="TreeGrafter"/>
</dbReference>
<keyword evidence="4 6" id="KW-0672">Quinate metabolism</keyword>
<sequence length="513" mass="56532">MGPGKGKSILLINGPNLNLLGTREPHIYGHTTLADVEESAKQHAASLGATLETFQSNHEGAIIDRIQAARGHVDGIIINPGGFTHTSVAIRDALLGVDIPFVELHISNIHAREQFRHHSYFSDKAAAVIMGVGGIWEEFRDTCECQIMTIPPTSKLHPEDLDEIYTFAVDLGKRAGKILLDGVQSRIDGVGTVTGTHADSTHLAFAEKDNAVDIVTQVDEDVEKFIRTTIHEKYPSHKFLGEETYSKGQSREYLIDAQPTWCVDPLDGTVNYTHCFPMFCVSIAFILDHRPVIGVIYAPFQNQFFSSCRGRGAWLNEKIQLPLIRKPSIPPMPADAPRKCIFACEWGKDRRDIPGGNLHRKVDSFLNMAAEIGGRGGKGGMVHGVRSLGSATMDLAYTAMGSFDIWWEGGCWEWLDTYLLVYSKSFSDLSTISRDVAAGIAILLEAGGLVTTANPPEDPDTAPIEDVRLGSRLYLAIRPAGPSRTETGRQSQERTVREVWRRVRQLDYSRPGA</sequence>
<accession>A0A0F4YM75</accession>
<comment type="caution">
    <text evidence="8">The sequence shown here is derived from an EMBL/GenBank/DDBJ whole genome shotgun (WGS) entry which is preliminary data.</text>
</comment>
<dbReference type="CDD" id="cd01639">
    <property type="entry name" value="IMPase"/>
    <property type="match status" value="1"/>
</dbReference>
<dbReference type="InterPro" id="IPR000760">
    <property type="entry name" value="Inositol_monophosphatase-like"/>
</dbReference>